<feature type="transmembrane region" description="Helical" evidence="7">
    <location>
        <begin position="369"/>
        <end position="388"/>
    </location>
</feature>
<dbReference type="AlphaFoldDB" id="A0A345SS94"/>
<organism evidence="8 9">
    <name type="scientific">Peterkaempfera bronchialis</name>
    <dbReference type="NCBI Taxonomy" id="2126346"/>
    <lineage>
        <taxon>Bacteria</taxon>
        <taxon>Bacillati</taxon>
        <taxon>Actinomycetota</taxon>
        <taxon>Actinomycetes</taxon>
        <taxon>Kitasatosporales</taxon>
        <taxon>Streptomycetaceae</taxon>
        <taxon>Peterkaempfera</taxon>
    </lineage>
</organism>
<feature type="transmembrane region" description="Helical" evidence="7">
    <location>
        <begin position="308"/>
        <end position="328"/>
    </location>
</feature>
<sequence>MSTHPSPAPPPAPPAGPPAGPPAPPPAARPFAWAGRTYRIQTAATVITGLGNAGAPIATAFAVLRSGGDAGDVGWTAAARLLPTVLFLLIGGALADRLPRHRVMVAANALNAVSQAALAVLVLCGTVQLWQLLVLAAAGGTGQAFYSPAAQGVILGSVDRAHAARAFAVFRIAVNAAQIGGAALGGALVAAVGPGWVLAADAAGFAAAAGLRTLLDAPARQAAPQDGGMLRDLLDGWREFASRRWLWAVVVQFSVVNACLIATEAVLGPIVADDRLGGARPWGLALAASGIGMVAGGLLMVRWRPRRILLAGNAGVFLFALPSAALAAGAPLPLLAAAMFAAGLGAEVFGVNWMVALQQEIPEEKTARVAAYDWLGSVALTPVGTAVAGPATVALGLDGTLWTATALCLALTVLVLATPEVRRLSRTRTSTPAPASSTPAAAG</sequence>
<dbReference type="InterPro" id="IPR036259">
    <property type="entry name" value="MFS_trans_sf"/>
</dbReference>
<feature type="transmembrane region" description="Helical" evidence="7">
    <location>
        <begin position="168"/>
        <end position="190"/>
    </location>
</feature>
<feature type="transmembrane region" description="Helical" evidence="7">
    <location>
        <begin position="245"/>
        <end position="270"/>
    </location>
</feature>
<dbReference type="SUPFAM" id="SSF103473">
    <property type="entry name" value="MFS general substrate transporter"/>
    <property type="match status" value="1"/>
</dbReference>
<dbReference type="RefSeq" id="WP_114914145.1">
    <property type="nucleotide sequence ID" value="NZ_CP031264.1"/>
</dbReference>
<reference evidence="9" key="1">
    <citation type="submission" date="2018-07" db="EMBL/GenBank/DDBJ databases">
        <title>Streptacidiphilus bronchialis DSM 106435 chromosome.</title>
        <authorList>
            <person name="Batra D."/>
            <person name="Gulvik C.A."/>
        </authorList>
    </citation>
    <scope>NUCLEOTIDE SEQUENCE [LARGE SCALE GENOMIC DNA]</scope>
    <source>
        <strain evidence="9">DSM 106435</strain>
    </source>
</reference>
<evidence type="ECO:0000256" key="1">
    <source>
        <dbReference type="ARBA" id="ARBA00004651"/>
    </source>
</evidence>
<keyword evidence="2" id="KW-1003">Cell membrane</keyword>
<dbReference type="EMBL" id="CP031264">
    <property type="protein sequence ID" value="AXI76599.1"/>
    <property type="molecule type" value="Genomic_DNA"/>
</dbReference>
<evidence type="ECO:0000256" key="3">
    <source>
        <dbReference type="ARBA" id="ARBA00022692"/>
    </source>
</evidence>
<dbReference type="Pfam" id="PF07690">
    <property type="entry name" value="MFS_1"/>
    <property type="match status" value="1"/>
</dbReference>
<gene>
    <name evidence="8" type="ORF">C7M71_003030</name>
</gene>
<protein>
    <submittedName>
        <fullName evidence="8">MFS transporter</fullName>
    </submittedName>
</protein>
<keyword evidence="5 7" id="KW-0472">Membrane</keyword>
<evidence type="ECO:0000256" key="6">
    <source>
        <dbReference type="SAM" id="MobiDB-lite"/>
    </source>
</evidence>
<comment type="subcellular location">
    <subcellularLocation>
        <location evidence="1">Cell membrane</location>
        <topology evidence="1">Multi-pass membrane protein</topology>
    </subcellularLocation>
</comment>
<dbReference type="KEGG" id="stri:C7M71_003030"/>
<feature type="transmembrane region" description="Helical" evidence="7">
    <location>
        <begin position="400"/>
        <end position="418"/>
    </location>
</feature>
<dbReference type="GO" id="GO:0022857">
    <property type="term" value="F:transmembrane transporter activity"/>
    <property type="evidence" value="ECO:0007669"/>
    <property type="project" value="InterPro"/>
</dbReference>
<keyword evidence="9" id="KW-1185">Reference proteome</keyword>
<dbReference type="InterPro" id="IPR011701">
    <property type="entry name" value="MFS"/>
</dbReference>
<keyword evidence="4 7" id="KW-1133">Transmembrane helix</keyword>
<evidence type="ECO:0000256" key="4">
    <source>
        <dbReference type="ARBA" id="ARBA00022989"/>
    </source>
</evidence>
<evidence type="ECO:0000256" key="7">
    <source>
        <dbReference type="SAM" id="Phobius"/>
    </source>
</evidence>
<name>A0A345SS94_9ACTN</name>
<dbReference type="CDD" id="cd06173">
    <property type="entry name" value="MFS_MefA_like"/>
    <property type="match status" value="1"/>
</dbReference>
<evidence type="ECO:0000313" key="9">
    <source>
        <dbReference type="Proteomes" id="UP000249340"/>
    </source>
</evidence>
<dbReference type="Gene3D" id="1.20.1250.20">
    <property type="entry name" value="MFS general substrate transporter like domains"/>
    <property type="match status" value="1"/>
</dbReference>
<feature type="transmembrane region" description="Helical" evidence="7">
    <location>
        <begin position="73"/>
        <end position="91"/>
    </location>
</feature>
<dbReference type="PANTHER" id="PTHR23513">
    <property type="entry name" value="INTEGRAL MEMBRANE EFFLUX PROTEIN-RELATED"/>
    <property type="match status" value="1"/>
</dbReference>
<proteinExistence type="predicted"/>
<accession>A0A345SS94</accession>
<feature type="transmembrane region" description="Helical" evidence="7">
    <location>
        <begin position="282"/>
        <end position="301"/>
    </location>
</feature>
<evidence type="ECO:0000256" key="2">
    <source>
        <dbReference type="ARBA" id="ARBA00022475"/>
    </source>
</evidence>
<dbReference type="PANTHER" id="PTHR23513:SF11">
    <property type="entry name" value="STAPHYLOFERRIN A TRANSPORTER"/>
    <property type="match status" value="1"/>
</dbReference>
<evidence type="ECO:0000256" key="5">
    <source>
        <dbReference type="ARBA" id="ARBA00023136"/>
    </source>
</evidence>
<feature type="transmembrane region" description="Helical" evidence="7">
    <location>
        <begin position="334"/>
        <end position="357"/>
    </location>
</feature>
<feature type="region of interest" description="Disordered" evidence="6">
    <location>
        <begin position="1"/>
        <end position="28"/>
    </location>
</feature>
<evidence type="ECO:0000313" key="8">
    <source>
        <dbReference type="EMBL" id="AXI76599.1"/>
    </source>
</evidence>
<dbReference type="GO" id="GO:0005886">
    <property type="term" value="C:plasma membrane"/>
    <property type="evidence" value="ECO:0007669"/>
    <property type="project" value="UniProtKB-SubCell"/>
</dbReference>
<keyword evidence="3 7" id="KW-0812">Transmembrane</keyword>
<dbReference type="Proteomes" id="UP000249340">
    <property type="component" value="Chromosome"/>
</dbReference>
<dbReference type="OrthoDB" id="3539228at2"/>